<feature type="compositionally biased region" description="Low complexity" evidence="1">
    <location>
        <begin position="18"/>
        <end position="28"/>
    </location>
</feature>
<reference evidence="2 3" key="1">
    <citation type="submission" date="2024-09" db="EMBL/GenBank/DDBJ databases">
        <title>Chromosome-scale assembly of Riccia sorocarpa.</title>
        <authorList>
            <person name="Paukszto L."/>
        </authorList>
    </citation>
    <scope>NUCLEOTIDE SEQUENCE [LARGE SCALE GENOMIC DNA]</scope>
    <source>
        <strain evidence="2">LP-2024</strain>
        <tissue evidence="2">Aerial parts of the thallus</tissue>
    </source>
</reference>
<comment type="caution">
    <text evidence="2">The sequence shown here is derived from an EMBL/GenBank/DDBJ whole genome shotgun (WGS) entry which is preliminary data.</text>
</comment>
<gene>
    <name evidence="2" type="ORF">R1sor_011148</name>
</gene>
<feature type="compositionally biased region" description="Acidic residues" evidence="1">
    <location>
        <begin position="45"/>
        <end position="55"/>
    </location>
</feature>
<keyword evidence="3" id="KW-1185">Reference proteome</keyword>
<evidence type="ECO:0000313" key="3">
    <source>
        <dbReference type="Proteomes" id="UP001633002"/>
    </source>
</evidence>
<dbReference type="EMBL" id="JBJQOH010000002">
    <property type="protein sequence ID" value="KAL3697072.1"/>
    <property type="molecule type" value="Genomic_DNA"/>
</dbReference>
<accession>A0ABD3I2S9</accession>
<evidence type="ECO:0000256" key="1">
    <source>
        <dbReference type="SAM" id="MobiDB-lite"/>
    </source>
</evidence>
<protein>
    <submittedName>
        <fullName evidence="2">Uncharacterized protein</fullName>
    </submittedName>
</protein>
<dbReference type="AlphaFoldDB" id="A0ABD3I2S9"/>
<name>A0ABD3I2S9_9MARC</name>
<sequence>MDVWMHRRHSVTGGGVSESGNSGNDSGVQTPSKSRTRSASRPQQEDPETNEEEGPFEQPAAQNLGGRSLPPDAAGVSNSGKRKKISGKPDVVVEAISGFSSQLVDIEKSRQQHELDHEERDRLRQCVVDDRETTLNCWQMEMEEHKILAAEHRADEVCHALEVQAVDSSMLIGMMCAIQTVLEYLEEEDDLLGSDSVNRARTGTTTFIPISSSRWCYPGNVLQFFLTHNACTNGS</sequence>
<feature type="compositionally biased region" description="Basic residues" evidence="1">
    <location>
        <begin position="1"/>
        <end position="10"/>
    </location>
</feature>
<dbReference type="Proteomes" id="UP001633002">
    <property type="component" value="Unassembled WGS sequence"/>
</dbReference>
<proteinExistence type="predicted"/>
<feature type="region of interest" description="Disordered" evidence="1">
    <location>
        <begin position="1"/>
        <end position="87"/>
    </location>
</feature>
<feature type="compositionally biased region" description="Polar residues" evidence="1">
    <location>
        <begin position="29"/>
        <end position="42"/>
    </location>
</feature>
<evidence type="ECO:0000313" key="2">
    <source>
        <dbReference type="EMBL" id="KAL3697072.1"/>
    </source>
</evidence>
<organism evidence="2 3">
    <name type="scientific">Riccia sorocarpa</name>
    <dbReference type="NCBI Taxonomy" id="122646"/>
    <lineage>
        <taxon>Eukaryota</taxon>
        <taxon>Viridiplantae</taxon>
        <taxon>Streptophyta</taxon>
        <taxon>Embryophyta</taxon>
        <taxon>Marchantiophyta</taxon>
        <taxon>Marchantiopsida</taxon>
        <taxon>Marchantiidae</taxon>
        <taxon>Marchantiales</taxon>
        <taxon>Ricciaceae</taxon>
        <taxon>Riccia</taxon>
    </lineage>
</organism>